<comment type="caution">
    <text evidence="5">The sequence shown here is derived from an EMBL/GenBank/DDBJ whole genome shotgun (WGS) entry which is preliminary data.</text>
</comment>
<dbReference type="SUPFAM" id="SSF55315">
    <property type="entry name" value="L30e-like"/>
    <property type="match status" value="1"/>
</dbReference>
<evidence type="ECO:0000256" key="3">
    <source>
        <dbReference type="ARBA" id="ARBA00022679"/>
    </source>
</evidence>
<dbReference type="InterPro" id="IPR029028">
    <property type="entry name" value="Alpha/beta_knot_MTases"/>
</dbReference>
<dbReference type="InterPro" id="IPR001537">
    <property type="entry name" value="SpoU_MeTrfase"/>
</dbReference>
<feature type="domain" description="RNA 2-O ribose methyltransferase substrate binding" evidence="4">
    <location>
        <begin position="42"/>
        <end position="115"/>
    </location>
</feature>
<dbReference type="Gene3D" id="3.40.1280.10">
    <property type="match status" value="1"/>
</dbReference>
<dbReference type="Proteomes" id="UP001172728">
    <property type="component" value="Unassembled WGS sequence"/>
</dbReference>
<comment type="similarity">
    <text evidence="1">Belongs to the class IV-like SAM-binding methyltransferase superfamily. RNA methyltransferase TrmH family.</text>
</comment>
<evidence type="ECO:0000313" key="6">
    <source>
        <dbReference type="Proteomes" id="UP001172728"/>
    </source>
</evidence>
<dbReference type="EMBL" id="JAUHPW010000007">
    <property type="protein sequence ID" value="MDN4476222.1"/>
    <property type="molecule type" value="Genomic_DNA"/>
</dbReference>
<keyword evidence="3" id="KW-0808">Transferase</keyword>
<dbReference type="PANTHER" id="PTHR43191:SF2">
    <property type="entry name" value="RRNA METHYLTRANSFERASE 3, MITOCHONDRIAL"/>
    <property type="match status" value="1"/>
</dbReference>
<proteinExistence type="inferred from homology"/>
<dbReference type="CDD" id="cd18095">
    <property type="entry name" value="SpoU-like_rRNA-MTase"/>
    <property type="match status" value="1"/>
</dbReference>
<dbReference type="PANTHER" id="PTHR43191">
    <property type="entry name" value="RRNA METHYLTRANSFERASE 3"/>
    <property type="match status" value="1"/>
</dbReference>
<dbReference type="InterPro" id="IPR029026">
    <property type="entry name" value="tRNA_m1G_MTases_N"/>
</dbReference>
<keyword evidence="6" id="KW-1185">Reference proteome</keyword>
<name>A0ABT8GAQ8_9MICO</name>
<dbReference type="Gene3D" id="3.30.1330.30">
    <property type="match status" value="1"/>
</dbReference>
<keyword evidence="2 5" id="KW-0489">Methyltransferase</keyword>
<reference evidence="5" key="1">
    <citation type="submission" date="2023-06" db="EMBL/GenBank/DDBJ databases">
        <title>Sysu t00192.</title>
        <authorList>
            <person name="Gao L."/>
            <person name="Fang B.-Z."/>
            <person name="Li W.-J."/>
        </authorList>
    </citation>
    <scope>NUCLEOTIDE SEQUENCE</scope>
    <source>
        <strain evidence="5">SYSU T00192</strain>
    </source>
</reference>
<accession>A0ABT8GAQ8</accession>
<dbReference type="GO" id="GO:0032259">
    <property type="term" value="P:methylation"/>
    <property type="evidence" value="ECO:0007669"/>
    <property type="project" value="UniProtKB-KW"/>
</dbReference>
<dbReference type="SUPFAM" id="SSF75217">
    <property type="entry name" value="alpha/beta knot"/>
    <property type="match status" value="1"/>
</dbReference>
<protein>
    <submittedName>
        <fullName evidence="5">RNA methyltransferase</fullName>
    </submittedName>
</protein>
<gene>
    <name evidence="5" type="ORF">QQX09_10185</name>
</gene>
<dbReference type="Pfam" id="PF00588">
    <property type="entry name" value="SpoU_methylase"/>
    <property type="match status" value="1"/>
</dbReference>
<organism evidence="5 6">
    <name type="scientific">Demequina litoralis</name>
    <dbReference type="NCBI Taxonomy" id="3051660"/>
    <lineage>
        <taxon>Bacteria</taxon>
        <taxon>Bacillati</taxon>
        <taxon>Actinomycetota</taxon>
        <taxon>Actinomycetes</taxon>
        <taxon>Micrococcales</taxon>
        <taxon>Demequinaceae</taxon>
        <taxon>Demequina</taxon>
    </lineage>
</organism>
<dbReference type="Pfam" id="PF08032">
    <property type="entry name" value="SpoU_sub_bind"/>
    <property type="match status" value="1"/>
</dbReference>
<dbReference type="InterPro" id="IPR029064">
    <property type="entry name" value="Ribosomal_eL30-like_sf"/>
</dbReference>
<dbReference type="InterPro" id="IPR051259">
    <property type="entry name" value="rRNA_Methyltransferase"/>
</dbReference>
<evidence type="ECO:0000313" key="5">
    <source>
        <dbReference type="EMBL" id="MDN4476222.1"/>
    </source>
</evidence>
<evidence type="ECO:0000259" key="4">
    <source>
        <dbReference type="SMART" id="SM00967"/>
    </source>
</evidence>
<dbReference type="InterPro" id="IPR013123">
    <property type="entry name" value="SpoU_subst-bd"/>
</dbReference>
<dbReference type="SMART" id="SM00967">
    <property type="entry name" value="SpoU_sub_bind"/>
    <property type="match status" value="1"/>
</dbReference>
<evidence type="ECO:0000256" key="1">
    <source>
        <dbReference type="ARBA" id="ARBA00007228"/>
    </source>
</evidence>
<dbReference type="GO" id="GO:0008168">
    <property type="term" value="F:methyltransferase activity"/>
    <property type="evidence" value="ECO:0007669"/>
    <property type="project" value="UniProtKB-KW"/>
</dbReference>
<dbReference type="RefSeq" id="WP_301134215.1">
    <property type="nucleotide sequence ID" value="NZ_JAUHPW010000007.1"/>
</dbReference>
<sequence length="283" mass="28537">MTERPAGPADLSVTLSNPKAERVKRVAALAGRSARSRAGALLVEGPQGVREAVRYAAPRVRDVYLSPDASLRYPEITSEALEAGLYVHLGTDAVLEAMSADAQGVVAVLDSTGTSLDDVVAAAPRLVAVLSNVRDPGNAGTVIRCADAAGADAVVLAGESVDPGNPKVIRSTAGSLFHLPVARAPLAEAVEALRGAGLTVLAADGSGEDLLGDPTAGAGAGGSDSLAGPTAWVFGNEAWGLRPDELALMDAVVRIPIHGHAESLNLGTAAAVCLYASATAQRA</sequence>
<evidence type="ECO:0000256" key="2">
    <source>
        <dbReference type="ARBA" id="ARBA00022603"/>
    </source>
</evidence>